<dbReference type="Proteomes" id="UP000019373">
    <property type="component" value="Unassembled WGS sequence"/>
</dbReference>
<dbReference type="HOGENOM" id="CLU_1224768_0_0_1"/>
<gene>
    <name evidence="2" type="ORF">EPUS_03611</name>
</gene>
<dbReference type="EMBL" id="KE721401">
    <property type="protein sequence ID" value="ERF69619.1"/>
    <property type="molecule type" value="Genomic_DNA"/>
</dbReference>
<reference evidence="3" key="1">
    <citation type="journal article" date="2014" name="BMC Genomics">
        <title>Genome characteristics reveal the impact of lichenization on lichen-forming fungus Endocarpon pusillum Hedwig (Verrucariales, Ascomycota).</title>
        <authorList>
            <person name="Wang Y.-Y."/>
            <person name="Liu B."/>
            <person name="Zhang X.-Y."/>
            <person name="Zhou Q.-M."/>
            <person name="Zhang T."/>
            <person name="Li H."/>
            <person name="Yu Y.-F."/>
            <person name="Zhang X.-L."/>
            <person name="Hao X.-Y."/>
            <person name="Wang M."/>
            <person name="Wang L."/>
            <person name="Wei J.-C."/>
        </authorList>
    </citation>
    <scope>NUCLEOTIDE SEQUENCE [LARGE SCALE GENOMIC DNA]</scope>
    <source>
        <strain evidence="3">Z07020 / HMAS-L-300199</strain>
    </source>
</reference>
<evidence type="ECO:0000256" key="1">
    <source>
        <dbReference type="SAM" id="MobiDB-lite"/>
    </source>
</evidence>
<protein>
    <submittedName>
        <fullName evidence="2">Uncharacterized protein</fullName>
    </submittedName>
</protein>
<sequence>MALLLDGRNAFDPVHVRLRHPQSRGIGSESNQRGGRRRIIHGIQEESYEDDESTRKRSFELNFEKFHDVPFWKRGSLGRLEGSHPKLVSVQAASIDAAASQVGDALKGNAPDDLILSPGTAAEKCRRVLQKTYSLFHDSDSEDIDPPLTALLADVEPEEEPKRKVAIHSGVVALGLVQAGSTLASSVGGGIGPEILVKSECIERMDKTTPTPLLAHDTFTTGFEHE</sequence>
<evidence type="ECO:0000313" key="3">
    <source>
        <dbReference type="Proteomes" id="UP000019373"/>
    </source>
</evidence>
<proteinExistence type="predicted"/>
<evidence type="ECO:0000313" key="2">
    <source>
        <dbReference type="EMBL" id="ERF69619.1"/>
    </source>
</evidence>
<keyword evidence="3" id="KW-1185">Reference proteome</keyword>
<accession>U1HKZ0</accession>
<dbReference type="RefSeq" id="XP_007804649.1">
    <property type="nucleotide sequence ID" value="XM_007806458.1"/>
</dbReference>
<name>U1HKZ0_ENDPU</name>
<dbReference type="AlphaFoldDB" id="U1HKZ0"/>
<dbReference type="GeneID" id="19238650"/>
<organism evidence="2 3">
    <name type="scientific">Endocarpon pusillum (strain Z07020 / HMAS-L-300199)</name>
    <name type="common">Lichen-forming fungus</name>
    <dbReference type="NCBI Taxonomy" id="1263415"/>
    <lineage>
        <taxon>Eukaryota</taxon>
        <taxon>Fungi</taxon>
        <taxon>Dikarya</taxon>
        <taxon>Ascomycota</taxon>
        <taxon>Pezizomycotina</taxon>
        <taxon>Eurotiomycetes</taxon>
        <taxon>Chaetothyriomycetidae</taxon>
        <taxon>Verrucariales</taxon>
        <taxon>Verrucariaceae</taxon>
        <taxon>Endocarpon</taxon>
    </lineage>
</organism>
<feature type="region of interest" description="Disordered" evidence="1">
    <location>
        <begin position="20"/>
        <end position="40"/>
    </location>
</feature>